<dbReference type="GO" id="GO:0015421">
    <property type="term" value="F:ABC-type oligopeptide transporter activity"/>
    <property type="evidence" value="ECO:0007669"/>
    <property type="project" value="TreeGrafter"/>
</dbReference>
<dbReference type="InterPro" id="IPR039421">
    <property type="entry name" value="Type_1_exporter"/>
</dbReference>
<protein>
    <recommendedName>
        <fullName evidence="14">ABC transporter ATP-binding protein</fullName>
    </recommendedName>
</protein>
<evidence type="ECO:0000256" key="4">
    <source>
        <dbReference type="ARBA" id="ARBA00022692"/>
    </source>
</evidence>
<evidence type="ECO:0000313" key="12">
    <source>
        <dbReference type="EMBL" id="KEO84425.1"/>
    </source>
</evidence>
<dbReference type="InterPro" id="IPR036640">
    <property type="entry name" value="ABC1_TM_sf"/>
</dbReference>
<dbReference type="Pfam" id="PF00005">
    <property type="entry name" value="ABC_tran"/>
    <property type="match status" value="1"/>
</dbReference>
<name>A0A074LUX3_9BACL</name>
<keyword evidence="8 9" id="KW-0472">Membrane</keyword>
<dbReference type="PANTHER" id="PTHR43394">
    <property type="entry name" value="ATP-DEPENDENT PERMEASE MDL1, MITOCHONDRIAL"/>
    <property type="match status" value="1"/>
</dbReference>
<accession>A0A074LUX3</accession>
<keyword evidence="5" id="KW-0547">Nucleotide-binding</keyword>
<reference evidence="12 13" key="1">
    <citation type="journal article" date="2013" name="Int. J. Syst. Evol. Microbiol.">
        <title>Tumebacillus flagellatus sp. nov., an alpha-amylase/pullulanase-producing bacterium isolated from cassava wastewater.</title>
        <authorList>
            <person name="Wang Q."/>
            <person name="Xie N."/>
            <person name="Qin Y."/>
            <person name="Shen N."/>
            <person name="Zhu J."/>
            <person name="Mi H."/>
            <person name="Huang R."/>
        </authorList>
    </citation>
    <scope>NUCLEOTIDE SEQUENCE [LARGE SCALE GENOMIC DNA]</scope>
    <source>
        <strain evidence="12 13">GST4</strain>
    </source>
</reference>
<evidence type="ECO:0000313" key="13">
    <source>
        <dbReference type="Proteomes" id="UP000027931"/>
    </source>
</evidence>
<dbReference type="InterPro" id="IPR003439">
    <property type="entry name" value="ABC_transporter-like_ATP-bd"/>
</dbReference>
<evidence type="ECO:0000256" key="8">
    <source>
        <dbReference type="ARBA" id="ARBA00023136"/>
    </source>
</evidence>
<dbReference type="GO" id="GO:0005524">
    <property type="term" value="F:ATP binding"/>
    <property type="evidence" value="ECO:0007669"/>
    <property type="project" value="UniProtKB-KW"/>
</dbReference>
<feature type="domain" description="ABC transmembrane type-1" evidence="11">
    <location>
        <begin position="25"/>
        <end position="309"/>
    </location>
</feature>
<proteinExistence type="predicted"/>
<dbReference type="GO" id="GO:0005886">
    <property type="term" value="C:plasma membrane"/>
    <property type="evidence" value="ECO:0007669"/>
    <property type="project" value="UniProtKB-SubCell"/>
</dbReference>
<dbReference type="EMBL" id="JMIR01000004">
    <property type="protein sequence ID" value="KEO84425.1"/>
    <property type="molecule type" value="Genomic_DNA"/>
</dbReference>
<comment type="subcellular location">
    <subcellularLocation>
        <location evidence="1">Cell membrane</location>
        <topology evidence="1">Multi-pass membrane protein</topology>
    </subcellularLocation>
</comment>
<dbReference type="Gene3D" id="1.20.1560.10">
    <property type="entry name" value="ABC transporter type 1, transmembrane domain"/>
    <property type="match status" value="1"/>
</dbReference>
<feature type="transmembrane region" description="Helical" evidence="9">
    <location>
        <begin position="163"/>
        <end position="181"/>
    </location>
</feature>
<dbReference type="InterPro" id="IPR011527">
    <property type="entry name" value="ABC1_TM_dom"/>
</dbReference>
<dbReference type="FunFam" id="3.40.50.300:FF:000854">
    <property type="entry name" value="Multidrug ABC transporter ATP-binding protein"/>
    <property type="match status" value="1"/>
</dbReference>
<dbReference type="STRING" id="1157490.EL26_04810"/>
<dbReference type="PANTHER" id="PTHR43394:SF1">
    <property type="entry name" value="ATP-BINDING CASSETTE SUB-FAMILY B MEMBER 10, MITOCHONDRIAL"/>
    <property type="match status" value="1"/>
</dbReference>
<gene>
    <name evidence="12" type="ORF">EL26_04810</name>
</gene>
<dbReference type="AlphaFoldDB" id="A0A074LUX3"/>
<evidence type="ECO:0000256" key="2">
    <source>
        <dbReference type="ARBA" id="ARBA00022448"/>
    </source>
</evidence>
<evidence type="ECO:0000259" key="10">
    <source>
        <dbReference type="PROSITE" id="PS50893"/>
    </source>
</evidence>
<feature type="domain" description="ABC transporter" evidence="10">
    <location>
        <begin position="342"/>
        <end position="578"/>
    </location>
</feature>
<keyword evidence="7 9" id="KW-1133">Transmembrane helix</keyword>
<evidence type="ECO:0000256" key="6">
    <source>
        <dbReference type="ARBA" id="ARBA00022840"/>
    </source>
</evidence>
<organism evidence="12 13">
    <name type="scientific">Tumebacillus flagellatus</name>
    <dbReference type="NCBI Taxonomy" id="1157490"/>
    <lineage>
        <taxon>Bacteria</taxon>
        <taxon>Bacillati</taxon>
        <taxon>Bacillota</taxon>
        <taxon>Bacilli</taxon>
        <taxon>Bacillales</taxon>
        <taxon>Alicyclobacillaceae</taxon>
        <taxon>Tumebacillus</taxon>
    </lineage>
</organism>
<dbReference type="PROSITE" id="PS50893">
    <property type="entry name" value="ABC_TRANSPORTER_2"/>
    <property type="match status" value="1"/>
</dbReference>
<feature type="transmembrane region" description="Helical" evidence="9">
    <location>
        <begin position="21"/>
        <end position="45"/>
    </location>
</feature>
<evidence type="ECO:0000256" key="9">
    <source>
        <dbReference type="SAM" id="Phobius"/>
    </source>
</evidence>
<dbReference type="SUPFAM" id="SSF52540">
    <property type="entry name" value="P-loop containing nucleoside triphosphate hydrolases"/>
    <property type="match status" value="1"/>
</dbReference>
<dbReference type="eggNOG" id="COG1132">
    <property type="taxonomic scope" value="Bacteria"/>
</dbReference>
<evidence type="ECO:0000256" key="5">
    <source>
        <dbReference type="ARBA" id="ARBA00022741"/>
    </source>
</evidence>
<dbReference type="Gene3D" id="3.40.50.300">
    <property type="entry name" value="P-loop containing nucleotide triphosphate hydrolases"/>
    <property type="match status" value="1"/>
</dbReference>
<dbReference type="SUPFAM" id="SSF90123">
    <property type="entry name" value="ABC transporter transmembrane region"/>
    <property type="match status" value="1"/>
</dbReference>
<keyword evidence="6" id="KW-0067">ATP-binding</keyword>
<evidence type="ECO:0000256" key="7">
    <source>
        <dbReference type="ARBA" id="ARBA00022989"/>
    </source>
</evidence>
<comment type="caution">
    <text evidence="12">The sequence shown here is derived from an EMBL/GenBank/DDBJ whole genome shotgun (WGS) entry which is preliminary data.</text>
</comment>
<dbReference type="InterPro" id="IPR003593">
    <property type="entry name" value="AAA+_ATPase"/>
</dbReference>
<keyword evidence="2" id="KW-0813">Transport</keyword>
<dbReference type="OrthoDB" id="1240423at2"/>
<dbReference type="RefSeq" id="WP_038085007.1">
    <property type="nucleotide sequence ID" value="NZ_JMIR01000004.1"/>
</dbReference>
<evidence type="ECO:0000256" key="3">
    <source>
        <dbReference type="ARBA" id="ARBA00022475"/>
    </source>
</evidence>
<feature type="transmembrane region" description="Helical" evidence="9">
    <location>
        <begin position="281"/>
        <end position="301"/>
    </location>
</feature>
<dbReference type="SMART" id="SM00382">
    <property type="entry name" value="AAA"/>
    <property type="match status" value="1"/>
</dbReference>
<dbReference type="Proteomes" id="UP000027931">
    <property type="component" value="Unassembled WGS sequence"/>
</dbReference>
<dbReference type="GO" id="GO:0016887">
    <property type="term" value="F:ATP hydrolysis activity"/>
    <property type="evidence" value="ECO:0007669"/>
    <property type="project" value="InterPro"/>
</dbReference>
<dbReference type="CDD" id="cd03228">
    <property type="entry name" value="ABCC_MRP_Like"/>
    <property type="match status" value="1"/>
</dbReference>
<feature type="transmembrane region" description="Helical" evidence="9">
    <location>
        <begin position="140"/>
        <end position="157"/>
    </location>
</feature>
<evidence type="ECO:0008006" key="14">
    <source>
        <dbReference type="Google" id="ProtNLM"/>
    </source>
</evidence>
<feature type="transmembrane region" description="Helical" evidence="9">
    <location>
        <begin position="252"/>
        <end position="275"/>
    </location>
</feature>
<keyword evidence="4 9" id="KW-0812">Transmembrane</keyword>
<sequence length="587" mass="65699">MKTVRSPLFFSYGVFFRAAPLAATGLILCTILIGFMPGIQAWMLTSLMEQLTAEHPDSWGGVPPAFIGITVVSVVQMLCSLGNNLAFQYTKNRMNTQATDVILRKVSRLAAVSFDVDEVHDRLHRAYSNREAPFDQIRSFHAIVSIFISLVSFLIYVQSLNSWLSVVFALGMVLYAVQMYFQSKVEHRVYEEQTAHERELNYLAEVATRKSYGKEVRVFGLAGYVLDRWQELSDRLTRQVLRVKQRHHLQNLLLTTAGFAVITVFFVLVALSVGAGKTSTAAFAGLVSFIGQLGYMISNVGQQTRDFNLTRLKVRNILEFLQAEEASVGELEAPTTGAQSSLQLRNVSFRYPGTDRLTLDGINLEIRPGETVGIVGENGAGKTTLACLLAGLFTPAEGEVLLNGLPMQELTPEARTKQIGVVHQKPIRYELSFRENLELAATVEPGVVERVVEEFQMQELLQKMPEGYETVLGRSFGNVDLSGGEWQRMAIARCVLQNPDVYILDEPTSALDPENESRIFHLFRQLSAQKTTVIISHRLGSIKGVDKIVVLQQGKIVEVGRHEELIERGGEYRRLFDLQAQWYKEGE</sequence>
<feature type="transmembrane region" description="Helical" evidence="9">
    <location>
        <begin position="65"/>
        <end position="87"/>
    </location>
</feature>
<evidence type="ECO:0000259" key="11">
    <source>
        <dbReference type="PROSITE" id="PS50929"/>
    </source>
</evidence>
<dbReference type="InterPro" id="IPR027417">
    <property type="entry name" value="P-loop_NTPase"/>
</dbReference>
<evidence type="ECO:0000256" key="1">
    <source>
        <dbReference type="ARBA" id="ARBA00004651"/>
    </source>
</evidence>
<keyword evidence="13" id="KW-1185">Reference proteome</keyword>
<dbReference type="PROSITE" id="PS00211">
    <property type="entry name" value="ABC_TRANSPORTER_1"/>
    <property type="match status" value="1"/>
</dbReference>
<keyword evidence="3" id="KW-1003">Cell membrane</keyword>
<dbReference type="PROSITE" id="PS50929">
    <property type="entry name" value="ABC_TM1F"/>
    <property type="match status" value="1"/>
</dbReference>
<dbReference type="InterPro" id="IPR017871">
    <property type="entry name" value="ABC_transporter-like_CS"/>
</dbReference>